<accession>X1E786</accession>
<reference evidence="1" key="1">
    <citation type="journal article" date="2014" name="Front. Microbiol.">
        <title>High frequency of phylogenetically diverse reductive dehalogenase-homologous genes in deep subseafloor sedimentary metagenomes.</title>
        <authorList>
            <person name="Kawai M."/>
            <person name="Futagami T."/>
            <person name="Toyoda A."/>
            <person name="Takaki Y."/>
            <person name="Nishi S."/>
            <person name="Hori S."/>
            <person name="Arai W."/>
            <person name="Tsubouchi T."/>
            <person name="Morono Y."/>
            <person name="Uchiyama I."/>
            <person name="Ito T."/>
            <person name="Fujiyama A."/>
            <person name="Inagaki F."/>
            <person name="Takami H."/>
        </authorList>
    </citation>
    <scope>NUCLEOTIDE SEQUENCE</scope>
    <source>
        <strain evidence="1">Expedition CK06-06</strain>
    </source>
</reference>
<protein>
    <submittedName>
        <fullName evidence="1">Uncharacterized protein</fullName>
    </submittedName>
</protein>
<feature type="non-terminal residue" evidence="1">
    <location>
        <position position="167"/>
    </location>
</feature>
<proteinExistence type="predicted"/>
<gene>
    <name evidence="1" type="ORF">S01H4_61696</name>
</gene>
<dbReference type="EMBL" id="BART01036643">
    <property type="protein sequence ID" value="GAH13029.1"/>
    <property type="molecule type" value="Genomic_DNA"/>
</dbReference>
<organism evidence="1">
    <name type="scientific">marine sediment metagenome</name>
    <dbReference type="NCBI Taxonomy" id="412755"/>
    <lineage>
        <taxon>unclassified sequences</taxon>
        <taxon>metagenomes</taxon>
        <taxon>ecological metagenomes</taxon>
    </lineage>
</organism>
<evidence type="ECO:0000313" key="1">
    <source>
        <dbReference type="EMBL" id="GAH13029.1"/>
    </source>
</evidence>
<sequence length="167" mass="18393">EEKTMGTISNASVPAGSTLQLNFVKTESGKALSAFTIAIRYSIDAPKSATTPLDDNVIRIRNDIGTDPVMGAKITDRDFLILKEFDAEKFRIDINGMLHGTSADRYHYDVINLGDLVSTNTKKAPILRCDVATRIENIWIGVDTTIAPDSNEHHWQLIFTDATNVLA</sequence>
<comment type="caution">
    <text evidence="1">The sequence shown here is derived from an EMBL/GenBank/DDBJ whole genome shotgun (WGS) entry which is preliminary data.</text>
</comment>
<dbReference type="AlphaFoldDB" id="X1E786"/>
<feature type="non-terminal residue" evidence="1">
    <location>
        <position position="1"/>
    </location>
</feature>
<name>X1E786_9ZZZZ</name>